<dbReference type="SMART" id="SM00116">
    <property type="entry name" value="CBS"/>
    <property type="match status" value="2"/>
</dbReference>
<evidence type="ECO:0000313" key="5">
    <source>
        <dbReference type="Proteomes" id="UP000002595"/>
    </source>
</evidence>
<evidence type="ECO:0000256" key="1">
    <source>
        <dbReference type="ARBA" id="ARBA00023122"/>
    </source>
</evidence>
<feature type="domain" description="CBS" evidence="3">
    <location>
        <begin position="7"/>
        <end position="66"/>
    </location>
</feature>
<dbReference type="PANTHER" id="PTHR43080">
    <property type="entry name" value="CBS DOMAIN-CONTAINING PROTEIN CBSX3, MITOCHONDRIAL"/>
    <property type="match status" value="1"/>
</dbReference>
<dbReference type="KEGG" id="pis:Pisl_0255"/>
<dbReference type="OrthoDB" id="65817at2157"/>
<dbReference type="eggNOG" id="arCOG00631">
    <property type="taxonomic scope" value="Archaea"/>
</dbReference>
<dbReference type="InterPro" id="IPR000644">
    <property type="entry name" value="CBS_dom"/>
</dbReference>
<dbReference type="AlphaFoldDB" id="A1RR53"/>
<keyword evidence="1 2" id="KW-0129">CBS domain</keyword>
<dbReference type="CDD" id="cd09836">
    <property type="entry name" value="CBS_pair_arch"/>
    <property type="match status" value="1"/>
</dbReference>
<dbReference type="SUPFAM" id="SSF54631">
    <property type="entry name" value="CBS-domain pair"/>
    <property type="match status" value="1"/>
</dbReference>
<accession>A1RR53</accession>
<gene>
    <name evidence="4" type="ordered locus">Pisl_0255</name>
</gene>
<dbReference type="InterPro" id="IPR046342">
    <property type="entry name" value="CBS_dom_sf"/>
</dbReference>
<dbReference type="EMBL" id="CP000504">
    <property type="protein sequence ID" value="ABL87435.1"/>
    <property type="molecule type" value="Genomic_DNA"/>
</dbReference>
<dbReference type="HOGENOM" id="CLU_040681_12_1_2"/>
<dbReference type="InterPro" id="IPR051257">
    <property type="entry name" value="Diverse_CBS-Domain"/>
</dbReference>
<protein>
    <submittedName>
        <fullName evidence="4">Signal-transduction protein with CBS domains</fullName>
    </submittedName>
</protein>
<dbReference type="Proteomes" id="UP000002595">
    <property type="component" value="Chromosome"/>
</dbReference>
<dbReference type="Pfam" id="PF00571">
    <property type="entry name" value="CBS"/>
    <property type="match status" value="2"/>
</dbReference>
<dbReference type="GeneID" id="4617454"/>
<dbReference type="Gene3D" id="3.10.580.10">
    <property type="entry name" value="CBS-domain"/>
    <property type="match status" value="1"/>
</dbReference>
<organism evidence="4 5">
    <name type="scientific">Pyrobaculum islandicum (strain DSM 4184 / JCM 9189 / GEO3)</name>
    <dbReference type="NCBI Taxonomy" id="384616"/>
    <lineage>
        <taxon>Archaea</taxon>
        <taxon>Thermoproteota</taxon>
        <taxon>Thermoprotei</taxon>
        <taxon>Thermoproteales</taxon>
        <taxon>Thermoproteaceae</taxon>
        <taxon>Pyrobaculum</taxon>
    </lineage>
</organism>
<dbReference type="PANTHER" id="PTHR43080:SF2">
    <property type="entry name" value="CBS DOMAIN-CONTAINING PROTEIN"/>
    <property type="match status" value="1"/>
</dbReference>
<sequence>MKAGDLAKRPPVILINKASIRDAARVMAEKNVGLVVIVDPLDYSHIIGVVSERDIVKAVALNINPLEPVEKIMSTPVITADVEEPIQNVARKMRVFNVRHIVVTKEGRLYGVISIRDLIREREVLKSLAEYEEPVEIFPSGD</sequence>
<feature type="domain" description="CBS" evidence="3">
    <location>
        <begin position="73"/>
        <end position="130"/>
    </location>
</feature>
<name>A1RR53_PYRIL</name>
<keyword evidence="5" id="KW-1185">Reference proteome</keyword>
<evidence type="ECO:0000256" key="2">
    <source>
        <dbReference type="PROSITE-ProRule" id="PRU00703"/>
    </source>
</evidence>
<dbReference type="PROSITE" id="PS51371">
    <property type="entry name" value="CBS"/>
    <property type="match status" value="2"/>
</dbReference>
<dbReference type="STRING" id="384616.Pisl_0255"/>
<evidence type="ECO:0000313" key="4">
    <source>
        <dbReference type="EMBL" id="ABL87435.1"/>
    </source>
</evidence>
<reference evidence="4" key="1">
    <citation type="submission" date="2006-12" db="EMBL/GenBank/DDBJ databases">
        <title>Complete sequence of Pyrobaculum islandicum DSM 4184.</title>
        <authorList>
            <person name="Copeland A."/>
            <person name="Lucas S."/>
            <person name="Lapidus A."/>
            <person name="Barry K."/>
            <person name="Detter J.C."/>
            <person name="Glavina del Rio T."/>
            <person name="Dalin E."/>
            <person name="Tice H."/>
            <person name="Pitluck S."/>
            <person name="Meincke L."/>
            <person name="Brettin T."/>
            <person name="Bruce D."/>
            <person name="Han C."/>
            <person name="Tapia R."/>
            <person name="Gilna P."/>
            <person name="Schmutz J."/>
            <person name="Larimer F."/>
            <person name="Land M."/>
            <person name="Hauser L."/>
            <person name="Kyrpides N."/>
            <person name="Mikhailova N."/>
            <person name="Cozen A.E."/>
            <person name="Fitz-Gibbon S.T."/>
            <person name="House C.H."/>
            <person name="Saltikov C."/>
            <person name="Lowe T."/>
            <person name="Richardson P."/>
        </authorList>
    </citation>
    <scope>NUCLEOTIDE SEQUENCE [LARGE SCALE GENOMIC DNA]</scope>
    <source>
        <strain evidence="4">DSM 4184</strain>
    </source>
</reference>
<dbReference type="RefSeq" id="WP_011762012.1">
    <property type="nucleotide sequence ID" value="NC_008701.1"/>
</dbReference>
<proteinExistence type="predicted"/>
<evidence type="ECO:0000259" key="3">
    <source>
        <dbReference type="PROSITE" id="PS51371"/>
    </source>
</evidence>